<protein>
    <submittedName>
        <fullName evidence="1">Uncharacterized protein</fullName>
    </submittedName>
</protein>
<name>X1LHX0_9ZZZZ</name>
<proteinExistence type="predicted"/>
<evidence type="ECO:0000313" key="1">
    <source>
        <dbReference type="EMBL" id="GAI18937.1"/>
    </source>
</evidence>
<accession>X1LHX0</accession>
<dbReference type="InterPro" id="IPR036641">
    <property type="entry name" value="HPT_dom_sf"/>
</dbReference>
<dbReference type="Gene3D" id="1.20.120.160">
    <property type="entry name" value="HPT domain"/>
    <property type="match status" value="1"/>
</dbReference>
<feature type="non-terminal residue" evidence="1">
    <location>
        <position position="40"/>
    </location>
</feature>
<reference evidence="1" key="1">
    <citation type="journal article" date="2014" name="Front. Microbiol.">
        <title>High frequency of phylogenetically diverse reductive dehalogenase-homologous genes in deep subseafloor sedimentary metagenomes.</title>
        <authorList>
            <person name="Kawai M."/>
            <person name="Futagami T."/>
            <person name="Toyoda A."/>
            <person name="Takaki Y."/>
            <person name="Nishi S."/>
            <person name="Hori S."/>
            <person name="Arai W."/>
            <person name="Tsubouchi T."/>
            <person name="Morono Y."/>
            <person name="Uchiyama I."/>
            <person name="Ito T."/>
            <person name="Fujiyama A."/>
            <person name="Inagaki F."/>
            <person name="Takami H."/>
        </authorList>
    </citation>
    <scope>NUCLEOTIDE SEQUENCE</scope>
    <source>
        <strain evidence="1">Expedition CK06-06</strain>
    </source>
</reference>
<comment type="caution">
    <text evidence="1">The sequence shown here is derived from an EMBL/GenBank/DDBJ whole genome shotgun (WGS) entry which is preliminary data.</text>
</comment>
<sequence length="40" mass="4743">MSEEQFDGMEEIVEEFLKESSEIIERLDQDLVVLEQKPDD</sequence>
<dbReference type="GO" id="GO:0000160">
    <property type="term" value="P:phosphorelay signal transduction system"/>
    <property type="evidence" value="ECO:0007669"/>
    <property type="project" value="InterPro"/>
</dbReference>
<dbReference type="AlphaFoldDB" id="X1LHX0"/>
<gene>
    <name evidence="1" type="ORF">S06H3_32932</name>
</gene>
<organism evidence="1">
    <name type="scientific">marine sediment metagenome</name>
    <dbReference type="NCBI Taxonomy" id="412755"/>
    <lineage>
        <taxon>unclassified sequences</taxon>
        <taxon>metagenomes</taxon>
        <taxon>ecological metagenomes</taxon>
    </lineage>
</organism>
<dbReference type="EMBL" id="BARV01019617">
    <property type="protein sequence ID" value="GAI18937.1"/>
    <property type="molecule type" value="Genomic_DNA"/>
</dbReference>